<keyword evidence="1" id="KW-0812">Transmembrane</keyword>
<accession>A0A6J4UFM8</accession>
<keyword evidence="1" id="KW-1133">Transmembrane helix</keyword>
<feature type="transmembrane region" description="Helical" evidence="1">
    <location>
        <begin position="138"/>
        <end position="158"/>
    </location>
</feature>
<evidence type="ECO:0000256" key="1">
    <source>
        <dbReference type="SAM" id="Phobius"/>
    </source>
</evidence>
<reference evidence="2" key="1">
    <citation type="submission" date="2020-02" db="EMBL/GenBank/DDBJ databases">
        <authorList>
            <person name="Meier V. D."/>
        </authorList>
    </citation>
    <scope>NUCLEOTIDE SEQUENCE</scope>
    <source>
        <strain evidence="2">AVDCRST_MAG88</strain>
    </source>
</reference>
<dbReference type="InterPro" id="IPR017756">
    <property type="entry name" value="TM_Gly-Cys-Arg_CS"/>
</dbReference>
<gene>
    <name evidence="2" type="ORF">AVDCRST_MAG88-410</name>
</gene>
<feature type="transmembrane region" description="Helical" evidence="1">
    <location>
        <begin position="112"/>
        <end position="131"/>
    </location>
</feature>
<evidence type="ECO:0000313" key="2">
    <source>
        <dbReference type="EMBL" id="CAA9546050.1"/>
    </source>
</evidence>
<organism evidence="2">
    <name type="scientific">uncultured Thermomicrobiales bacterium</name>
    <dbReference type="NCBI Taxonomy" id="1645740"/>
    <lineage>
        <taxon>Bacteria</taxon>
        <taxon>Pseudomonadati</taxon>
        <taxon>Thermomicrobiota</taxon>
        <taxon>Thermomicrobia</taxon>
        <taxon>Thermomicrobiales</taxon>
        <taxon>environmental samples</taxon>
    </lineage>
</organism>
<dbReference type="NCBIfam" id="TIGR03382">
    <property type="entry name" value="GC_trans_RRR"/>
    <property type="match status" value="1"/>
</dbReference>
<sequence length="196" mass="20531">MHATMLTRLGELAAIVDGNLWPLYAAVAFSEPAWRERPAVCRHDRRDTERVIGLMAASEIGPQSSTLGRRLPRAVAILGGVGLVALGAWAMIEPRSFFDALATFEPYNQHFLQDIGAFQAGLGAVLLLASVPARADGLAVALIGVGAGAALHAVSHVVGRDLGGTPATDIPSFAALAVLLLAAGGFRRRHVRGLAR</sequence>
<proteinExistence type="predicted"/>
<feature type="transmembrane region" description="Helical" evidence="1">
    <location>
        <begin position="170"/>
        <end position="186"/>
    </location>
</feature>
<dbReference type="EMBL" id="CADCWM010000139">
    <property type="protein sequence ID" value="CAA9546050.1"/>
    <property type="molecule type" value="Genomic_DNA"/>
</dbReference>
<dbReference type="AlphaFoldDB" id="A0A6J4UFM8"/>
<protein>
    <submittedName>
        <fullName evidence="2">Uncharacterized protein</fullName>
    </submittedName>
</protein>
<name>A0A6J4UFM8_9BACT</name>
<feature type="transmembrane region" description="Helical" evidence="1">
    <location>
        <begin position="74"/>
        <end position="92"/>
    </location>
</feature>
<keyword evidence="1" id="KW-0472">Membrane</keyword>